<evidence type="ECO:0000256" key="2">
    <source>
        <dbReference type="ARBA" id="ARBA00006236"/>
    </source>
</evidence>
<dbReference type="SUPFAM" id="SSF103473">
    <property type="entry name" value="MFS general substrate transporter"/>
    <property type="match status" value="1"/>
</dbReference>
<dbReference type="InterPro" id="IPR036259">
    <property type="entry name" value="MFS_trans_sf"/>
</dbReference>
<dbReference type="GO" id="GO:0042910">
    <property type="term" value="F:xenobiotic transmembrane transporter activity"/>
    <property type="evidence" value="ECO:0007669"/>
    <property type="project" value="InterPro"/>
</dbReference>
<feature type="transmembrane region" description="Helical" evidence="8">
    <location>
        <begin position="95"/>
        <end position="112"/>
    </location>
</feature>
<dbReference type="PRINTS" id="PR01035">
    <property type="entry name" value="TCRTETA"/>
</dbReference>
<feature type="transmembrane region" description="Helical" evidence="8">
    <location>
        <begin position="34"/>
        <end position="55"/>
    </location>
</feature>
<protein>
    <submittedName>
        <fullName evidence="10">Bcr/CflA family drug resistance efflux transporter</fullName>
    </submittedName>
</protein>
<dbReference type="GO" id="GO:0005886">
    <property type="term" value="C:plasma membrane"/>
    <property type="evidence" value="ECO:0007669"/>
    <property type="project" value="UniProtKB-SubCell"/>
</dbReference>
<dbReference type="CDD" id="cd17320">
    <property type="entry name" value="MFS_MdfA_MDR_like"/>
    <property type="match status" value="1"/>
</dbReference>
<dbReference type="PANTHER" id="PTHR23502">
    <property type="entry name" value="MAJOR FACILITATOR SUPERFAMILY"/>
    <property type="match status" value="1"/>
</dbReference>
<dbReference type="InterPro" id="IPR004812">
    <property type="entry name" value="Efflux_drug-R_Bcr/CmlA"/>
</dbReference>
<dbReference type="GO" id="GO:1990961">
    <property type="term" value="P:xenobiotic detoxification by transmembrane export across the plasma membrane"/>
    <property type="evidence" value="ECO:0007669"/>
    <property type="project" value="InterPro"/>
</dbReference>
<comment type="similarity">
    <text evidence="2">Belongs to the major facilitator superfamily. Bcr/CmlA family.</text>
</comment>
<feature type="transmembrane region" description="Helical" evidence="8">
    <location>
        <begin position="67"/>
        <end position="89"/>
    </location>
</feature>
<evidence type="ECO:0000256" key="4">
    <source>
        <dbReference type="ARBA" id="ARBA00022475"/>
    </source>
</evidence>
<keyword evidence="5 8" id="KW-0812">Transmembrane</keyword>
<comment type="subcellular location">
    <subcellularLocation>
        <location evidence="1">Cell membrane</location>
        <topology evidence="1">Multi-pass membrane protein</topology>
    </subcellularLocation>
</comment>
<dbReference type="InterPro" id="IPR001958">
    <property type="entry name" value="Tet-R_TetA/multi-R_MdtG-like"/>
</dbReference>
<keyword evidence="6 8" id="KW-1133">Transmembrane helix</keyword>
<dbReference type="PROSITE" id="PS50850">
    <property type="entry name" value="MFS"/>
    <property type="match status" value="1"/>
</dbReference>
<gene>
    <name evidence="10" type="ORF">KDI_46800</name>
</gene>
<dbReference type="Proteomes" id="UP000322530">
    <property type="component" value="Unassembled WGS sequence"/>
</dbReference>
<evidence type="ECO:0000313" key="10">
    <source>
        <dbReference type="EMBL" id="GCF11116.1"/>
    </source>
</evidence>
<dbReference type="InterPro" id="IPR020846">
    <property type="entry name" value="MFS_dom"/>
</dbReference>
<feature type="transmembrane region" description="Helical" evidence="8">
    <location>
        <begin position="239"/>
        <end position="258"/>
    </location>
</feature>
<keyword evidence="4" id="KW-1003">Cell membrane</keyword>
<feature type="transmembrane region" description="Helical" evidence="8">
    <location>
        <begin position="155"/>
        <end position="174"/>
    </location>
</feature>
<keyword evidence="7 8" id="KW-0472">Membrane</keyword>
<accession>A0A5A5TJ18</accession>
<keyword evidence="11" id="KW-1185">Reference proteome</keyword>
<dbReference type="NCBIfam" id="TIGR00710">
    <property type="entry name" value="efflux_Bcr_CflA"/>
    <property type="match status" value="1"/>
</dbReference>
<evidence type="ECO:0000256" key="1">
    <source>
        <dbReference type="ARBA" id="ARBA00004651"/>
    </source>
</evidence>
<feature type="transmembrane region" description="Helical" evidence="8">
    <location>
        <begin position="204"/>
        <end position="224"/>
    </location>
</feature>
<dbReference type="InterPro" id="IPR011701">
    <property type="entry name" value="MFS"/>
</dbReference>
<evidence type="ECO:0000256" key="5">
    <source>
        <dbReference type="ARBA" id="ARBA00022692"/>
    </source>
</evidence>
<feature type="transmembrane region" description="Helical" evidence="8">
    <location>
        <begin position="124"/>
        <end position="143"/>
    </location>
</feature>
<reference evidence="10 11" key="1">
    <citation type="submission" date="2019-01" db="EMBL/GenBank/DDBJ databases">
        <title>Draft genome sequence of Dictyobacter sp. Uno17.</title>
        <authorList>
            <person name="Wang C.M."/>
            <person name="Zheng Y."/>
            <person name="Sakai Y."/>
            <person name="Abe K."/>
            <person name="Yokota A."/>
            <person name="Yabe S."/>
        </authorList>
    </citation>
    <scope>NUCLEOTIDE SEQUENCE [LARGE SCALE GENOMIC DNA]</scope>
    <source>
        <strain evidence="10 11">Uno17</strain>
    </source>
</reference>
<evidence type="ECO:0000259" key="9">
    <source>
        <dbReference type="PROSITE" id="PS50850"/>
    </source>
</evidence>
<feature type="domain" description="Major facilitator superfamily (MFS) profile" evidence="9">
    <location>
        <begin position="1"/>
        <end position="360"/>
    </location>
</feature>
<organism evidence="10 11">
    <name type="scientific">Dictyobacter arantiisoli</name>
    <dbReference type="NCBI Taxonomy" id="2014874"/>
    <lineage>
        <taxon>Bacteria</taxon>
        <taxon>Bacillati</taxon>
        <taxon>Chloroflexota</taxon>
        <taxon>Ktedonobacteria</taxon>
        <taxon>Ktedonobacterales</taxon>
        <taxon>Dictyobacteraceae</taxon>
        <taxon>Dictyobacter</taxon>
    </lineage>
</organism>
<dbReference type="Gene3D" id="1.20.1720.10">
    <property type="entry name" value="Multidrug resistance protein D"/>
    <property type="match status" value="1"/>
</dbReference>
<dbReference type="PANTHER" id="PTHR23502:SF132">
    <property type="entry name" value="POLYAMINE TRANSPORTER 2-RELATED"/>
    <property type="match status" value="1"/>
</dbReference>
<evidence type="ECO:0000256" key="3">
    <source>
        <dbReference type="ARBA" id="ARBA00022448"/>
    </source>
</evidence>
<evidence type="ECO:0000256" key="6">
    <source>
        <dbReference type="ARBA" id="ARBA00022989"/>
    </source>
</evidence>
<evidence type="ECO:0000313" key="11">
    <source>
        <dbReference type="Proteomes" id="UP000322530"/>
    </source>
</evidence>
<name>A0A5A5TJ18_9CHLR</name>
<dbReference type="EMBL" id="BIXY01000095">
    <property type="protein sequence ID" value="GCF11116.1"/>
    <property type="molecule type" value="Genomic_DNA"/>
</dbReference>
<dbReference type="RefSeq" id="WP_235932677.1">
    <property type="nucleotide sequence ID" value="NZ_BIXY01000095.1"/>
</dbReference>
<evidence type="ECO:0000256" key="8">
    <source>
        <dbReference type="SAM" id="Phobius"/>
    </source>
</evidence>
<comment type="caution">
    <text evidence="10">The sequence shown here is derived from an EMBL/GenBank/DDBJ whole genome shotgun (WGS) entry which is preliminary data.</text>
</comment>
<keyword evidence="3" id="KW-0813">Transport</keyword>
<dbReference type="AlphaFoldDB" id="A0A5A5TJ18"/>
<proteinExistence type="inferred from homology"/>
<dbReference type="Pfam" id="PF07690">
    <property type="entry name" value="MFS_1"/>
    <property type="match status" value="1"/>
</dbReference>
<evidence type="ECO:0000256" key="7">
    <source>
        <dbReference type="ARBA" id="ARBA00023136"/>
    </source>
</evidence>
<sequence>MLILGGLTAFAPLSTDMYLPSLPAVSHDLSTTMSLTQITLTACILGLSLGQIIVGPISDARGRRWPLLIGIAVYVLASLLCIAAPSVAVLSLLRFVQGLAGAAGIVIAFAIARDLYAGSALVRCLSLLMTVNFLAPIVAPVLGGQLLSFTSWRGVFVALALLGIAALLASTFGLSETLETSRRQSGGILVTLQSFRGLLLNKRFVGYALSSSFVFAAAMIYISISPFVLENIYGLSPQLFGLLFGINALGLASMSLLSAKLVNQVSPQRLLTGGVVAFASAGLILLVVVITGIGLVGVLPLLFLLVASLGFIMPNAPSGGLRGGGVCEDTSRSVMGCRPCTPLSPARTESHISHYISLLN</sequence>